<keyword evidence="3" id="KW-0812">Transmembrane</keyword>
<evidence type="ECO:0000313" key="5">
    <source>
        <dbReference type="EMBL" id="KCZ84149.1"/>
    </source>
</evidence>
<dbReference type="InterPro" id="IPR052173">
    <property type="entry name" value="Beta-lactam_resp_regulator"/>
</dbReference>
<evidence type="ECO:0000259" key="4">
    <source>
        <dbReference type="Pfam" id="PF05569"/>
    </source>
</evidence>
<dbReference type="Pfam" id="PF05569">
    <property type="entry name" value="Peptidase_M56"/>
    <property type="match status" value="1"/>
</dbReference>
<keyword evidence="6" id="KW-1185">Reference proteome</keyword>
<name>A0A069E2Z8_9PROT</name>
<dbReference type="AlphaFoldDB" id="A0A069E2Z8"/>
<dbReference type="RefSeq" id="WP_035568670.1">
    <property type="nucleotide sequence ID" value="NZ_ARYH01000001.1"/>
</dbReference>
<evidence type="ECO:0000256" key="3">
    <source>
        <dbReference type="SAM" id="Phobius"/>
    </source>
</evidence>
<reference evidence="5 6" key="1">
    <citation type="journal article" date="2014" name="Antonie Van Leeuwenhoek">
        <title>Hyphomonas beringensis sp. nov. and Hyphomonas chukchiensis sp. nov., isolated from surface seawater of the Bering Sea and Chukchi Sea.</title>
        <authorList>
            <person name="Li C."/>
            <person name="Lai Q."/>
            <person name="Li G."/>
            <person name="Dong C."/>
            <person name="Wang J."/>
            <person name="Liao Y."/>
            <person name="Shao Z."/>
        </authorList>
    </citation>
    <scope>NUCLEOTIDE SEQUENCE [LARGE SCALE GENOMIC DNA]</scope>
    <source>
        <strain evidence="5 6">MHS-3</strain>
    </source>
</reference>
<proteinExistence type="predicted"/>
<dbReference type="PANTHER" id="PTHR34978">
    <property type="entry name" value="POSSIBLE SENSOR-TRANSDUCER PROTEIN BLAR"/>
    <property type="match status" value="1"/>
</dbReference>
<dbReference type="OrthoDB" id="7743548at2"/>
<dbReference type="EMBL" id="ARYH01000001">
    <property type="protein sequence ID" value="KCZ84149.1"/>
    <property type="molecule type" value="Genomic_DNA"/>
</dbReference>
<feature type="transmembrane region" description="Helical" evidence="3">
    <location>
        <begin position="248"/>
        <end position="270"/>
    </location>
</feature>
<dbReference type="eggNOG" id="COG4219">
    <property type="taxonomic scope" value="Bacteria"/>
</dbReference>
<comment type="caution">
    <text evidence="5">The sequence shown here is derived from an EMBL/GenBank/DDBJ whole genome shotgun (WGS) entry which is preliminary data.</text>
</comment>
<gene>
    <name evidence="5" type="ORF">HAD_00680</name>
</gene>
<protein>
    <submittedName>
        <fullName evidence="5">M56 family peptidase</fullName>
    </submittedName>
</protein>
<keyword evidence="3" id="KW-1133">Transmembrane helix</keyword>
<feature type="transmembrane region" description="Helical" evidence="3">
    <location>
        <begin position="12"/>
        <end position="30"/>
    </location>
</feature>
<feature type="domain" description="Peptidase M56" evidence="4">
    <location>
        <begin position="14"/>
        <end position="330"/>
    </location>
</feature>
<evidence type="ECO:0000256" key="2">
    <source>
        <dbReference type="SAM" id="MobiDB-lite"/>
    </source>
</evidence>
<dbReference type="CDD" id="cd07341">
    <property type="entry name" value="M56_BlaR1_MecR1_like"/>
    <property type="match status" value="1"/>
</dbReference>
<keyword evidence="1" id="KW-0175">Coiled coil</keyword>
<feature type="transmembrane region" description="Helical" evidence="3">
    <location>
        <begin position="134"/>
        <end position="159"/>
    </location>
</feature>
<dbReference type="InterPro" id="IPR008756">
    <property type="entry name" value="Peptidase_M56"/>
</dbReference>
<organism evidence="5 6">
    <name type="scientific">Hyphomonas adhaerens MHS-3</name>
    <dbReference type="NCBI Taxonomy" id="1280949"/>
    <lineage>
        <taxon>Bacteria</taxon>
        <taxon>Pseudomonadati</taxon>
        <taxon>Pseudomonadota</taxon>
        <taxon>Alphaproteobacteria</taxon>
        <taxon>Hyphomonadales</taxon>
        <taxon>Hyphomonadaceae</taxon>
        <taxon>Hyphomonas</taxon>
    </lineage>
</organism>
<feature type="region of interest" description="Disordered" evidence="2">
    <location>
        <begin position="627"/>
        <end position="646"/>
    </location>
</feature>
<evidence type="ECO:0000313" key="6">
    <source>
        <dbReference type="Proteomes" id="UP000027446"/>
    </source>
</evidence>
<accession>A0A069E2Z8</accession>
<sequence>MSGTNFFPDATSALQTVVAVSVLIALVLVARRPVAKHFGAGVAYALWALPLARLVLPPLQIPVSLMPLLGLPKSAASDATAESGSVLAASATPEAIVPMLATSPPAPAAMSAPPLAESAIAGSLSPSHTLTDTLSAVLVPGLFLVWAGGALLFFGLSLWRQHVFMQTVRREAVNVSPRLQHIAHQVSQQVGLKRLPVIASSFISSGPLVTGLVRPVVMLPAWFETDYDDTQQRAALAHELTHVRRGDLWALQLAELFIACMWFNPLAYYAHRAFRTDQEAACDADVLKTGTASPHAYGATLIKAVKSVSQERLPAGSGLPLTHALKERLSRMTHPAPTRTRRLAGGAATAVLGAAALIATSSVPANAGERDHHELRLDKGTVYLNGKLIPDRRIIVLGEPFAGLEPGPEFEAEISRLSKEISREGNQLAAKMTANLPEFSISLEDGAEFQALMSELSDLSDVADVPDTSGMSFYGEMSEQDWEAWGQKMENWGQQFEQRAEKWSASYESHAAAAHSEHEQEIERMTQQLETSLESKSARLDALIEQKFGSDFEMGIEATSDALEGLVERCRDAELSEGETRVMSQTVDLNDEKRTIKIACTQGNEAALRSSRTLATINSSRALCDNEKQSFRDQVDPNGDLDGADD</sequence>
<feature type="transmembrane region" description="Helical" evidence="3">
    <location>
        <begin position="37"/>
        <end position="56"/>
    </location>
</feature>
<dbReference type="PATRIC" id="fig|1280949.3.peg.139"/>
<feature type="coiled-coil region" evidence="1">
    <location>
        <begin position="515"/>
        <end position="546"/>
    </location>
</feature>
<dbReference type="PANTHER" id="PTHR34978:SF3">
    <property type="entry name" value="SLR0241 PROTEIN"/>
    <property type="match status" value="1"/>
</dbReference>
<dbReference type="STRING" id="1280949.HAD_00680"/>
<evidence type="ECO:0000256" key="1">
    <source>
        <dbReference type="SAM" id="Coils"/>
    </source>
</evidence>
<keyword evidence="3" id="KW-0472">Membrane</keyword>
<dbReference type="Proteomes" id="UP000027446">
    <property type="component" value="Unassembled WGS sequence"/>
</dbReference>